<sequence length="361" mass="38826">MEKSPSAFQPPNHNILPLSPTGDENLSPENLPPENLPPVPAKESPPPTAELNSQTSPRPGTPDFFLTNSNYSMPGAYPTTPLAIDPRTQSASIPHSPERRLPSGKRRESTSSIRNLLASLRRPSGNEPKLSDSEPMKRPTTPSQDSMASRSLKRKMSGSFWTRRKSSLGAEVMMDTGHRGPEYDTPSTPVTSQNGHSTSAVHSPTSPKDPSEGGSIMSSIRKRKSGTFWGKRNSSLGMERGDSGADKIFQGHARTTSTASGPSSVEPPQPLRQKKSASFWKRKPSLDLNRAAQYDSTGSSPTQAIQENTIEDESTRVSEAESLVQRSDSPPPVLPELGLGGGMGNGSLTEVDDMFANIGKD</sequence>
<feature type="compositionally biased region" description="Basic residues" evidence="1">
    <location>
        <begin position="272"/>
        <end position="283"/>
    </location>
</feature>
<feature type="compositionally biased region" description="Polar residues" evidence="1">
    <location>
        <begin position="253"/>
        <end position="263"/>
    </location>
</feature>
<feature type="region of interest" description="Disordered" evidence="1">
    <location>
        <begin position="1"/>
        <end position="350"/>
    </location>
</feature>
<dbReference type="OrthoDB" id="5416961at2759"/>
<feature type="compositionally biased region" description="Basic residues" evidence="1">
    <location>
        <begin position="151"/>
        <end position="166"/>
    </location>
</feature>
<feature type="compositionally biased region" description="Basic and acidic residues" evidence="1">
    <location>
        <begin position="96"/>
        <end position="109"/>
    </location>
</feature>
<dbReference type="Proteomes" id="UP000664521">
    <property type="component" value="Unassembled WGS sequence"/>
</dbReference>
<organism evidence="2 3">
    <name type="scientific">Heterodermia speciosa</name>
    <dbReference type="NCBI Taxonomy" id="116794"/>
    <lineage>
        <taxon>Eukaryota</taxon>
        <taxon>Fungi</taxon>
        <taxon>Dikarya</taxon>
        <taxon>Ascomycota</taxon>
        <taxon>Pezizomycotina</taxon>
        <taxon>Lecanoromycetes</taxon>
        <taxon>OSLEUM clade</taxon>
        <taxon>Lecanoromycetidae</taxon>
        <taxon>Caliciales</taxon>
        <taxon>Physciaceae</taxon>
        <taxon>Heterodermia</taxon>
    </lineage>
</organism>
<name>A0A8H3IQK2_9LECA</name>
<reference evidence="2" key="1">
    <citation type="submission" date="2021-03" db="EMBL/GenBank/DDBJ databases">
        <authorList>
            <person name="Tagirdzhanova G."/>
        </authorList>
    </citation>
    <scope>NUCLEOTIDE SEQUENCE</scope>
</reference>
<dbReference type="EMBL" id="CAJPDS010000034">
    <property type="protein sequence ID" value="CAF9923720.1"/>
    <property type="molecule type" value="Genomic_DNA"/>
</dbReference>
<feature type="compositionally biased region" description="Polar residues" evidence="1">
    <location>
        <begin position="185"/>
        <end position="208"/>
    </location>
</feature>
<protein>
    <submittedName>
        <fullName evidence="2">Uncharacterized protein</fullName>
    </submittedName>
</protein>
<feature type="compositionally biased region" description="Polar residues" evidence="1">
    <location>
        <begin position="140"/>
        <end position="149"/>
    </location>
</feature>
<proteinExistence type="predicted"/>
<evidence type="ECO:0000313" key="3">
    <source>
        <dbReference type="Proteomes" id="UP000664521"/>
    </source>
</evidence>
<dbReference type="AlphaFoldDB" id="A0A8H3IQK2"/>
<feature type="compositionally biased region" description="Polar residues" evidence="1">
    <location>
        <begin position="1"/>
        <end position="12"/>
    </location>
</feature>
<keyword evidence="3" id="KW-1185">Reference proteome</keyword>
<comment type="caution">
    <text evidence="2">The sequence shown here is derived from an EMBL/GenBank/DDBJ whole genome shotgun (WGS) entry which is preliminary data.</text>
</comment>
<feature type="compositionally biased region" description="Pro residues" evidence="1">
    <location>
        <begin position="30"/>
        <end position="48"/>
    </location>
</feature>
<accession>A0A8H3IQK2</accession>
<gene>
    <name evidence="2" type="ORF">HETSPECPRED_005403</name>
</gene>
<feature type="compositionally biased region" description="Polar residues" evidence="1">
    <location>
        <begin position="294"/>
        <end position="308"/>
    </location>
</feature>
<evidence type="ECO:0000313" key="2">
    <source>
        <dbReference type="EMBL" id="CAF9923720.1"/>
    </source>
</evidence>
<evidence type="ECO:0000256" key="1">
    <source>
        <dbReference type="SAM" id="MobiDB-lite"/>
    </source>
</evidence>